<evidence type="ECO:0000313" key="8">
    <source>
        <dbReference type="EMBL" id="JAI16670.1"/>
    </source>
</evidence>
<keyword evidence="1" id="KW-0479">Metal-binding</keyword>
<dbReference type="AlphaFoldDB" id="A0A0K8TRW9"/>
<feature type="domain" description="UBZ1-type" evidence="7">
    <location>
        <begin position="300"/>
        <end position="326"/>
    </location>
</feature>
<keyword evidence="4 5" id="KW-0175">Coiled coil</keyword>
<proteinExistence type="evidence at transcript level"/>
<evidence type="ECO:0000256" key="6">
    <source>
        <dbReference type="SAM" id="MobiDB-lite"/>
    </source>
</evidence>
<feature type="region of interest" description="Disordered" evidence="6">
    <location>
        <begin position="105"/>
        <end position="137"/>
    </location>
</feature>
<organism evidence="8">
    <name type="scientific">Tabanus bromius</name>
    <name type="common">Band-eyed brown horse fly</name>
    <dbReference type="NCBI Taxonomy" id="304241"/>
    <lineage>
        <taxon>Eukaryota</taxon>
        <taxon>Metazoa</taxon>
        <taxon>Ecdysozoa</taxon>
        <taxon>Arthropoda</taxon>
        <taxon>Hexapoda</taxon>
        <taxon>Insecta</taxon>
        <taxon>Pterygota</taxon>
        <taxon>Neoptera</taxon>
        <taxon>Endopterygota</taxon>
        <taxon>Diptera</taxon>
        <taxon>Brachycera</taxon>
        <taxon>Tabanomorpha</taxon>
        <taxon>Tabanoidea</taxon>
        <taxon>Tabanidae</taxon>
        <taxon>Tabanus</taxon>
    </lineage>
</organism>
<accession>A0A0K8TRW9</accession>
<evidence type="ECO:0000256" key="3">
    <source>
        <dbReference type="ARBA" id="ARBA00022833"/>
    </source>
</evidence>
<keyword evidence="3" id="KW-0862">Zinc</keyword>
<evidence type="ECO:0000256" key="1">
    <source>
        <dbReference type="ARBA" id="ARBA00022723"/>
    </source>
</evidence>
<feature type="compositionally biased region" description="Polar residues" evidence="6">
    <location>
        <begin position="125"/>
        <end position="136"/>
    </location>
</feature>
<evidence type="ECO:0000256" key="4">
    <source>
        <dbReference type="ARBA" id="ARBA00023054"/>
    </source>
</evidence>
<keyword evidence="2" id="KW-0863">Zinc-finger</keyword>
<feature type="coiled-coil region" evidence="5">
    <location>
        <begin position="19"/>
        <end position="86"/>
    </location>
</feature>
<feature type="non-terminal residue" evidence="8">
    <location>
        <position position="1"/>
    </location>
</feature>
<sequence>NQPAADPSLASQYALRVALQTMKERCISLQHRLAVVEEENIALRTQCNLERLGKDREFNKFDFNELESLKNKVAELTRQKGQLTEHIAMVATENRQLWSRLSQLTKEKNKNKKSTSEPTSSSSNLIRSKTFTQHSPNPLLRHKTMEVEVNCSDLSLDDVSLKNYDEILESKGFTYLNDESSDADLGQDVKKCHEGLKNIKSELMKQQSDLKVAVSMLKQKRVLEECAQCKLRRTKPETADKCMETDEKLFETNNGAALLPHMPIENGTEQKDKTDEVSAKLDGLHINILEQKRAADTIDKMCPMCGKIFNDTVQFENFVDHVETHFIDDVDYDANVERNFEFISNSIGNF</sequence>
<name>A0A0K8TRW9_TABBR</name>
<evidence type="ECO:0000256" key="5">
    <source>
        <dbReference type="SAM" id="Coils"/>
    </source>
</evidence>
<evidence type="ECO:0000256" key="2">
    <source>
        <dbReference type="ARBA" id="ARBA00022771"/>
    </source>
</evidence>
<dbReference type="GO" id="GO:0008270">
    <property type="term" value="F:zinc ion binding"/>
    <property type="evidence" value="ECO:0007669"/>
    <property type="project" value="UniProtKB-KW"/>
</dbReference>
<dbReference type="Gene3D" id="6.20.250.40">
    <property type="match status" value="1"/>
</dbReference>
<protein>
    <recommendedName>
        <fullName evidence="7">UBZ1-type domain-containing protein</fullName>
    </recommendedName>
</protein>
<evidence type="ECO:0000259" key="7">
    <source>
        <dbReference type="Pfam" id="PF18112"/>
    </source>
</evidence>
<dbReference type="InterPro" id="IPR041641">
    <property type="entry name" value="CALCOCO1/2_Zn_UBZ1"/>
</dbReference>
<dbReference type="EMBL" id="GDAI01000933">
    <property type="protein sequence ID" value="JAI16670.1"/>
    <property type="molecule type" value="mRNA"/>
</dbReference>
<reference evidence="8" key="1">
    <citation type="journal article" date="2015" name="Insect Biochem. Mol. Biol.">
        <title>An insight into the sialome of the horse fly, Tabanus bromius.</title>
        <authorList>
            <person name="Ribeiro J.M."/>
            <person name="Kazimirova M."/>
            <person name="Takac P."/>
            <person name="Andersen J.F."/>
            <person name="Francischetti I.M."/>
        </authorList>
    </citation>
    <scope>NUCLEOTIDE SEQUENCE</scope>
</reference>
<dbReference type="Pfam" id="PF18112">
    <property type="entry name" value="Zn-C2H2_12"/>
    <property type="match status" value="1"/>
</dbReference>